<evidence type="ECO:0000313" key="4">
    <source>
        <dbReference type="EMBL" id="KFB08889.1"/>
    </source>
</evidence>
<feature type="region of interest" description="Disordered" evidence="1">
    <location>
        <begin position="150"/>
        <end position="288"/>
    </location>
</feature>
<feature type="domain" description="PRC-barrel" evidence="3">
    <location>
        <begin position="286"/>
        <end position="365"/>
    </location>
</feature>
<dbReference type="InterPro" id="IPR027275">
    <property type="entry name" value="PRC-brl_dom"/>
</dbReference>
<feature type="compositionally biased region" description="Basic and acidic residues" evidence="1">
    <location>
        <begin position="377"/>
        <end position="389"/>
    </location>
</feature>
<name>A0A084U7F3_9HYPH</name>
<dbReference type="InterPro" id="IPR011033">
    <property type="entry name" value="PRC_barrel-like_sf"/>
</dbReference>
<evidence type="ECO:0000256" key="2">
    <source>
        <dbReference type="SAM" id="SignalP"/>
    </source>
</evidence>
<dbReference type="eggNOG" id="COG1873">
    <property type="taxonomic scope" value="Bacteria"/>
</dbReference>
<comment type="caution">
    <text evidence="4">The sequence shown here is derived from an EMBL/GenBank/DDBJ whole genome shotgun (WGS) entry which is preliminary data.</text>
</comment>
<feature type="compositionally biased region" description="Basic and acidic residues" evidence="1">
    <location>
        <begin position="150"/>
        <end position="160"/>
    </location>
</feature>
<dbReference type="PATRIC" id="fig|472175.3.peg.3141"/>
<protein>
    <submittedName>
        <fullName evidence="4">PRC-barrel domain-containing protein</fullName>
    </submittedName>
</protein>
<gene>
    <name evidence="4" type="ORF">EL18_03144</name>
</gene>
<dbReference type="AlphaFoldDB" id="A0A084U7F3"/>
<feature type="region of interest" description="Disordered" evidence="1">
    <location>
        <begin position="366"/>
        <end position="389"/>
    </location>
</feature>
<dbReference type="Pfam" id="PF05239">
    <property type="entry name" value="PRC"/>
    <property type="match status" value="2"/>
</dbReference>
<dbReference type="PANTHER" id="PTHR36505:SF1">
    <property type="entry name" value="BLR1072 PROTEIN"/>
    <property type="match status" value="1"/>
</dbReference>
<accession>A0A084U7F3</accession>
<keyword evidence="2" id="KW-0732">Signal</keyword>
<sequence length="389" mass="41651">MIRNLLATTAIATLVSTGAFAQTSQPADPAATTAPAQQETQMTVRAEGHLASNLMGENVYNGSGDEAESIGEVNDLVLDQEGKVQAIVVGVGGFLGIGQKEVALEYDLVEWVEREGDRFMVVETTADALKAQEEFDRAAYRPMPADADVAETKPATKEDLANAPQPEDAENAEGTDGEMAAVPTDRPEQAEEQQAADAEPARDAVNDDEQMAEADGETVTGDEAADEEMAGRDQDQSGDLNQTAEVAEPTQDRVDQEAAEAEQDAQTDETQTAAIDRNSLAEASSDQISADNLMGTSVYGANEEDVGEIGDVILSSDGQVEAIIVDVGGFLGLGEKEVAISMENLVFMADDDGELYLYTEFTEEQLEGQPEYDETSYAEKREEQLMRIE</sequence>
<dbReference type="STRING" id="472175.EL18_03144"/>
<dbReference type="SUPFAM" id="SSF50346">
    <property type="entry name" value="PRC-barrel domain"/>
    <property type="match status" value="2"/>
</dbReference>
<reference evidence="4 5" key="1">
    <citation type="submission" date="2014-05" db="EMBL/GenBank/DDBJ databases">
        <title>Draft Genome Sequence of Nitratireductor basaltis Strain UMTGB225, A Marine Bacterium Isolated from Green Barrel Tunicate.</title>
        <authorList>
            <person name="Gan H.Y."/>
        </authorList>
    </citation>
    <scope>NUCLEOTIDE SEQUENCE [LARGE SCALE GENOMIC DNA]</scope>
    <source>
        <strain evidence="4 5">UMTGB225</strain>
    </source>
</reference>
<evidence type="ECO:0000259" key="3">
    <source>
        <dbReference type="Pfam" id="PF05239"/>
    </source>
</evidence>
<dbReference type="Gene3D" id="2.30.30.240">
    <property type="entry name" value="PRC-barrel domain"/>
    <property type="match status" value="2"/>
</dbReference>
<organism evidence="4 5">
    <name type="scientific">Nitratireductor basaltis</name>
    <dbReference type="NCBI Taxonomy" id="472175"/>
    <lineage>
        <taxon>Bacteria</taxon>
        <taxon>Pseudomonadati</taxon>
        <taxon>Pseudomonadota</taxon>
        <taxon>Alphaproteobacteria</taxon>
        <taxon>Hyphomicrobiales</taxon>
        <taxon>Phyllobacteriaceae</taxon>
        <taxon>Nitratireductor</taxon>
    </lineage>
</organism>
<evidence type="ECO:0000313" key="5">
    <source>
        <dbReference type="Proteomes" id="UP000053675"/>
    </source>
</evidence>
<feature type="compositionally biased region" description="Acidic residues" evidence="1">
    <location>
        <begin position="366"/>
        <end position="376"/>
    </location>
</feature>
<keyword evidence="5" id="KW-1185">Reference proteome</keyword>
<feature type="compositionally biased region" description="Acidic residues" evidence="1">
    <location>
        <begin position="167"/>
        <end position="176"/>
    </location>
</feature>
<dbReference type="RefSeq" id="WP_036486504.1">
    <property type="nucleotide sequence ID" value="NZ_JMQM01000002.1"/>
</dbReference>
<feature type="domain" description="PRC-barrel" evidence="3">
    <location>
        <begin position="49"/>
        <end position="124"/>
    </location>
</feature>
<evidence type="ECO:0000256" key="1">
    <source>
        <dbReference type="SAM" id="MobiDB-lite"/>
    </source>
</evidence>
<dbReference type="OrthoDB" id="7876889at2"/>
<feature type="compositionally biased region" description="Acidic residues" evidence="1">
    <location>
        <begin position="257"/>
        <end position="267"/>
    </location>
</feature>
<dbReference type="Proteomes" id="UP000053675">
    <property type="component" value="Unassembled WGS sequence"/>
</dbReference>
<dbReference type="EMBL" id="JMQM01000002">
    <property type="protein sequence ID" value="KFB08889.1"/>
    <property type="molecule type" value="Genomic_DNA"/>
</dbReference>
<feature type="compositionally biased region" description="Acidic residues" evidence="1">
    <location>
        <begin position="206"/>
        <end position="216"/>
    </location>
</feature>
<proteinExistence type="predicted"/>
<dbReference type="PANTHER" id="PTHR36505">
    <property type="entry name" value="BLR1072 PROTEIN"/>
    <property type="match status" value="1"/>
</dbReference>
<feature type="signal peptide" evidence="2">
    <location>
        <begin position="1"/>
        <end position="21"/>
    </location>
</feature>
<feature type="chain" id="PRO_5001783110" evidence="2">
    <location>
        <begin position="22"/>
        <end position="389"/>
    </location>
</feature>